<dbReference type="eggNOG" id="ENOG5032XX1">
    <property type="taxonomic scope" value="Bacteria"/>
</dbReference>
<reference evidence="3" key="1">
    <citation type="submission" date="2006-06" db="EMBL/GenBank/DDBJ databases">
        <title>Complete sequence of Trichodesmium erythraeum IMS101.</title>
        <authorList>
            <consortium name="US DOE Joint Genome Institute"/>
            <person name="Copeland A."/>
            <person name="Lucas S."/>
            <person name="Lapidus A."/>
            <person name="Barry K."/>
            <person name="Detter J.C."/>
            <person name="Glavina del Rio T."/>
            <person name="Hammon N."/>
            <person name="Israni S."/>
            <person name="Dalin E."/>
            <person name="Tice H."/>
            <person name="Pitluck S."/>
            <person name="Kiss H."/>
            <person name="Munk A.C."/>
            <person name="Brettin T."/>
            <person name="Bruce D."/>
            <person name="Han C."/>
            <person name="Tapia R."/>
            <person name="Gilna P."/>
            <person name="Schmutz J."/>
            <person name="Larimer F."/>
            <person name="Land M."/>
            <person name="Hauser L."/>
            <person name="Kyrpides N."/>
            <person name="Kim E."/>
            <person name="Richardson P."/>
        </authorList>
    </citation>
    <scope>NUCLEOTIDE SEQUENCE [LARGE SCALE GENOMIC DNA]</scope>
    <source>
        <strain evidence="3">IMS101</strain>
    </source>
</reference>
<evidence type="ECO:0000256" key="2">
    <source>
        <dbReference type="SAM" id="SignalP"/>
    </source>
</evidence>
<dbReference type="RefSeq" id="WP_011612915.1">
    <property type="nucleotide sequence ID" value="NC_008312.1"/>
</dbReference>
<protein>
    <submittedName>
        <fullName evidence="3">Uncharacterized protein</fullName>
    </submittedName>
</protein>
<feature type="compositionally biased region" description="Polar residues" evidence="1">
    <location>
        <begin position="142"/>
        <end position="161"/>
    </location>
</feature>
<feature type="signal peptide" evidence="2">
    <location>
        <begin position="1"/>
        <end position="21"/>
    </location>
</feature>
<keyword evidence="2" id="KW-0732">Signal</keyword>
<proteinExistence type="predicted"/>
<feature type="region of interest" description="Disordered" evidence="1">
    <location>
        <begin position="139"/>
        <end position="170"/>
    </location>
</feature>
<dbReference type="OrthoDB" id="464529at2"/>
<feature type="chain" id="PRO_5004179915" evidence="2">
    <location>
        <begin position="22"/>
        <end position="246"/>
    </location>
</feature>
<dbReference type="HOGENOM" id="CLU_1128666_0_0_3"/>
<accession>Q10YV1</accession>
<organism evidence="3">
    <name type="scientific">Trichodesmium erythraeum (strain IMS101)</name>
    <dbReference type="NCBI Taxonomy" id="203124"/>
    <lineage>
        <taxon>Bacteria</taxon>
        <taxon>Bacillati</taxon>
        <taxon>Cyanobacteriota</taxon>
        <taxon>Cyanophyceae</taxon>
        <taxon>Oscillatoriophycideae</taxon>
        <taxon>Oscillatoriales</taxon>
        <taxon>Microcoleaceae</taxon>
        <taxon>Trichodesmium</taxon>
    </lineage>
</organism>
<name>Q10YV1_TRIEI</name>
<dbReference type="AlphaFoldDB" id="Q10YV1"/>
<gene>
    <name evidence="3" type="ordered locus">Tery_3483</name>
</gene>
<dbReference type="EMBL" id="CP000393">
    <property type="protein sequence ID" value="ABG52573.1"/>
    <property type="molecule type" value="Genomic_DNA"/>
</dbReference>
<evidence type="ECO:0000313" key="3">
    <source>
        <dbReference type="EMBL" id="ABG52573.1"/>
    </source>
</evidence>
<evidence type="ECO:0000256" key="1">
    <source>
        <dbReference type="SAM" id="MobiDB-lite"/>
    </source>
</evidence>
<dbReference type="KEGG" id="ter:Tery_3483"/>
<sequence>MRQTVTLLVLTLMIVVNFAKKATTTIKTDQVSEETVQVSPEISHVFPETTESSEDTASLCRQVNDPAGLKVQKRPTPNSPIVGSVYPDQEVKLIKDYRKIRGPAGRTWVQITSPIVGFVSKGFPGNETNLRECFEVAEETSGEFSGQNTSGDNLRTQTSPNSPYPPETDESLCREIDRKKAPRGLAVRGDASRRSEYRGKVPVDSQLILVDNYQLIGDKNGEKRKWVKIIYPLQGFVSAGNLLECR</sequence>